<sequence length="137" mass="15242">MERTVCATCLFNLSCTNLGTLGLSRIQSLAGAQRFPRRLRYGKEPTFGANFPLSAVLFERRSLRSRRSEVLGESLPALIEFVEEKAPFGPGTGRRGHLKWSETKKSRPRLVQAHLFLDKPAQPYGGARPSSVTIPRS</sequence>
<evidence type="ECO:0000313" key="2">
    <source>
        <dbReference type="Proteomes" id="UP001215280"/>
    </source>
</evidence>
<dbReference type="EMBL" id="JARJLG010000098">
    <property type="protein sequence ID" value="KAJ7746475.1"/>
    <property type="molecule type" value="Genomic_DNA"/>
</dbReference>
<evidence type="ECO:0000313" key="1">
    <source>
        <dbReference type="EMBL" id="KAJ7746475.1"/>
    </source>
</evidence>
<organism evidence="1 2">
    <name type="scientific">Mycena maculata</name>
    <dbReference type="NCBI Taxonomy" id="230809"/>
    <lineage>
        <taxon>Eukaryota</taxon>
        <taxon>Fungi</taxon>
        <taxon>Dikarya</taxon>
        <taxon>Basidiomycota</taxon>
        <taxon>Agaricomycotina</taxon>
        <taxon>Agaricomycetes</taxon>
        <taxon>Agaricomycetidae</taxon>
        <taxon>Agaricales</taxon>
        <taxon>Marasmiineae</taxon>
        <taxon>Mycenaceae</taxon>
        <taxon>Mycena</taxon>
    </lineage>
</organism>
<dbReference type="Proteomes" id="UP001215280">
    <property type="component" value="Unassembled WGS sequence"/>
</dbReference>
<dbReference type="AlphaFoldDB" id="A0AAD7IMD8"/>
<gene>
    <name evidence="1" type="ORF">DFH07DRAFT_776370</name>
</gene>
<comment type="caution">
    <text evidence="1">The sequence shown here is derived from an EMBL/GenBank/DDBJ whole genome shotgun (WGS) entry which is preliminary data.</text>
</comment>
<accession>A0AAD7IMD8</accession>
<keyword evidence="2" id="KW-1185">Reference proteome</keyword>
<name>A0AAD7IMD8_9AGAR</name>
<reference evidence="1" key="1">
    <citation type="submission" date="2023-03" db="EMBL/GenBank/DDBJ databases">
        <title>Massive genome expansion in bonnet fungi (Mycena s.s.) driven by repeated elements and novel gene families across ecological guilds.</title>
        <authorList>
            <consortium name="Lawrence Berkeley National Laboratory"/>
            <person name="Harder C.B."/>
            <person name="Miyauchi S."/>
            <person name="Viragh M."/>
            <person name="Kuo A."/>
            <person name="Thoen E."/>
            <person name="Andreopoulos B."/>
            <person name="Lu D."/>
            <person name="Skrede I."/>
            <person name="Drula E."/>
            <person name="Henrissat B."/>
            <person name="Morin E."/>
            <person name="Kohler A."/>
            <person name="Barry K."/>
            <person name="LaButti K."/>
            <person name="Morin E."/>
            <person name="Salamov A."/>
            <person name="Lipzen A."/>
            <person name="Mereny Z."/>
            <person name="Hegedus B."/>
            <person name="Baldrian P."/>
            <person name="Stursova M."/>
            <person name="Weitz H."/>
            <person name="Taylor A."/>
            <person name="Grigoriev I.V."/>
            <person name="Nagy L.G."/>
            <person name="Martin F."/>
            <person name="Kauserud H."/>
        </authorList>
    </citation>
    <scope>NUCLEOTIDE SEQUENCE</scope>
    <source>
        <strain evidence="1">CBHHK188m</strain>
    </source>
</reference>
<protein>
    <submittedName>
        <fullName evidence="1">Uncharacterized protein</fullName>
    </submittedName>
</protein>
<proteinExistence type="predicted"/>